<comment type="caution">
    <text evidence="2">The sequence shown here is derived from an EMBL/GenBank/DDBJ whole genome shotgun (WGS) entry which is preliminary data.</text>
</comment>
<keyword evidence="1" id="KW-0812">Transmembrane</keyword>
<keyword evidence="1" id="KW-1133">Transmembrane helix</keyword>
<organism evidence="2 3">
    <name type="scientific">Salinibacter ruber</name>
    <dbReference type="NCBI Taxonomy" id="146919"/>
    <lineage>
        <taxon>Bacteria</taxon>
        <taxon>Pseudomonadati</taxon>
        <taxon>Rhodothermota</taxon>
        <taxon>Rhodothermia</taxon>
        <taxon>Rhodothermales</taxon>
        <taxon>Salinibacteraceae</taxon>
        <taxon>Salinibacter</taxon>
    </lineage>
</organism>
<gene>
    <name evidence="2" type="ORF">GGP99_001777</name>
</gene>
<evidence type="ECO:0000256" key="1">
    <source>
        <dbReference type="SAM" id="Phobius"/>
    </source>
</evidence>
<dbReference type="EMBL" id="JANTZM010000007">
    <property type="protein sequence ID" value="MCS4157813.1"/>
    <property type="molecule type" value="Genomic_DNA"/>
</dbReference>
<evidence type="ECO:0000313" key="3">
    <source>
        <dbReference type="Proteomes" id="UP001155110"/>
    </source>
</evidence>
<accession>A0AAW5P781</accession>
<reference evidence="2" key="1">
    <citation type="submission" date="2022-08" db="EMBL/GenBank/DDBJ databases">
        <title>Genomic Encyclopedia of Type Strains, Phase V (KMG-V): Genome sequencing to study the core and pangenomes of soil and plant-associated prokaryotes.</title>
        <authorList>
            <person name="Whitman W."/>
        </authorList>
    </citation>
    <scope>NUCLEOTIDE SEQUENCE</scope>
    <source>
        <strain evidence="2">SP3002</strain>
    </source>
</reference>
<keyword evidence="1" id="KW-0472">Membrane</keyword>
<dbReference type="AlphaFoldDB" id="A0AAW5P781"/>
<feature type="transmembrane region" description="Helical" evidence="1">
    <location>
        <begin position="6"/>
        <end position="25"/>
    </location>
</feature>
<evidence type="ECO:0000313" key="2">
    <source>
        <dbReference type="EMBL" id="MCS4157813.1"/>
    </source>
</evidence>
<dbReference type="RefSeq" id="WP_259258341.1">
    <property type="nucleotide sequence ID" value="NZ_JANTZM010000007.1"/>
</dbReference>
<proteinExistence type="predicted"/>
<name>A0AAW5P781_9BACT</name>
<protein>
    <submittedName>
        <fullName evidence="2">Uncharacterized protein</fullName>
    </submittedName>
</protein>
<sequence>MNHAENAIDIVVLSGVSILTGVFAAGRAVKAKDLYAASLEDPEREVGWDPDVLHPGAGQEKIKSRARTQAHIEAAAFFAAGLVSAGCGAEALSIIGDYL</sequence>
<dbReference type="Proteomes" id="UP001155110">
    <property type="component" value="Unassembled WGS sequence"/>
</dbReference>